<reference evidence="1" key="1">
    <citation type="submission" date="2020-05" db="EMBL/GenBank/DDBJ databases">
        <authorList>
            <person name="Chiriac C."/>
            <person name="Salcher M."/>
            <person name="Ghai R."/>
            <person name="Kavagutti S V."/>
        </authorList>
    </citation>
    <scope>NUCLEOTIDE SEQUENCE</scope>
</reference>
<organism evidence="1">
    <name type="scientific">freshwater metagenome</name>
    <dbReference type="NCBI Taxonomy" id="449393"/>
    <lineage>
        <taxon>unclassified sequences</taxon>
        <taxon>metagenomes</taxon>
        <taxon>ecological metagenomes</taxon>
    </lineage>
</organism>
<accession>A0A6J7MP28</accession>
<proteinExistence type="predicted"/>
<gene>
    <name evidence="1" type="ORF">UFOPK3916_00951</name>
</gene>
<name>A0A6J7MP28_9ZZZZ</name>
<dbReference type="AlphaFoldDB" id="A0A6J7MP28"/>
<evidence type="ECO:0000313" key="1">
    <source>
        <dbReference type="EMBL" id="CAB4980203.1"/>
    </source>
</evidence>
<sequence>MFSAIESVSTIVAGASGENAGATTISVGKRKSTPNACARLINSRTAGIDSFSNKDFPTDLP</sequence>
<dbReference type="EMBL" id="CAFBOE010000102">
    <property type="protein sequence ID" value="CAB4980203.1"/>
    <property type="molecule type" value="Genomic_DNA"/>
</dbReference>
<protein>
    <submittedName>
        <fullName evidence="1">Unannotated protein</fullName>
    </submittedName>
</protein>